<sequence length="660" mass="74251">MTDIILEIKKLVSECWTNIFQEVCNAVVYIDHCAIECLHWHTAGKGYLALKDAGAIAVYEFGMYHFRYAEVKDTKKAVIISTSGDPAFYQRTIKMILAKNMFQNCIVYCSVPCSTINNMQILPVEEKLDYIKLKKDIKVWMTSGNLSQEPAVNIIYVPIFIALLNKNLFVTPPFGDLMPPLDINISKDTLVKLNLLAYSFYNLFDSIRVKLDIYSIGKLSDLLAENLENYISSADHRNHSSETPDIGVSLILIDRTLDLCTPTSNNTESFLAKILRTFPHLPHHDNDVAVNISPVFGTVTEILESCETPGCLASIADTMMDLLISQKEKKLLSTVNQFLNDMTLIKDSPKLKTPTRISGHSLEKVLNKIQSMNSIDSTTADMEKLQCILAIIKASTSQKADQIELLTSLEKLALQNLSVSRESSSILVQLSNIIRTRVHRGLDIENLLALLIYVYALAGTQIRFSTQQERRLEESIAAAIFEDLEMLKKNSLTNTKSVYQRNLLLLGTDDVAAQEASCKIAARILNTLRLIAEQRLTLQDYRFCMLTSSSQEATRHISILEQITKDIFCVNISRELRDLHKKSSSFISAGFNLILRGKTKRHPRDNSFILIYIVGGITAEEAKIIQEVISANNNEKLPRIMLAGSRLLKPLDIVDKIFFS</sequence>
<evidence type="ECO:0008006" key="4">
    <source>
        <dbReference type="Google" id="ProtNLM"/>
    </source>
</evidence>
<comment type="caution">
    <text evidence="2">The sequence shown here is derived from an EMBL/GenBank/DDBJ whole genome shotgun (WGS) entry which is preliminary data.</text>
</comment>
<evidence type="ECO:0000256" key="1">
    <source>
        <dbReference type="ARBA" id="ARBA00009884"/>
    </source>
</evidence>
<dbReference type="Gene3D" id="3.40.50.1910">
    <property type="match status" value="1"/>
</dbReference>
<gene>
    <name evidence="2" type="ORF">QLX08_009279</name>
</gene>
<dbReference type="GO" id="GO:0016192">
    <property type="term" value="P:vesicle-mediated transport"/>
    <property type="evidence" value="ECO:0007669"/>
    <property type="project" value="InterPro"/>
</dbReference>
<accession>A0AAW0ZH56</accession>
<comment type="similarity">
    <text evidence="1">Belongs to the STXBP/unc-18/SEC1 family.</text>
</comment>
<protein>
    <recommendedName>
        <fullName evidence="4">Sec1 family domain-containing protein 2</fullName>
    </recommendedName>
</protein>
<dbReference type="AlphaFoldDB" id="A0AAW0ZH56"/>
<keyword evidence="3" id="KW-1185">Reference proteome</keyword>
<name>A0AAW0ZH56_9HYME</name>
<dbReference type="InterPro" id="IPR027482">
    <property type="entry name" value="Sec1-like_dom2"/>
</dbReference>
<dbReference type="SUPFAM" id="SSF56815">
    <property type="entry name" value="Sec1/munc18-like (SM) proteins"/>
    <property type="match status" value="1"/>
</dbReference>
<dbReference type="InterPro" id="IPR036045">
    <property type="entry name" value="Sec1-like_sf"/>
</dbReference>
<evidence type="ECO:0000313" key="2">
    <source>
        <dbReference type="EMBL" id="KAK9296890.1"/>
    </source>
</evidence>
<dbReference type="InterPro" id="IPR001619">
    <property type="entry name" value="Sec1-like"/>
</dbReference>
<dbReference type="EMBL" id="JAWNGG020000202">
    <property type="protein sequence ID" value="KAK9296890.1"/>
    <property type="molecule type" value="Genomic_DNA"/>
</dbReference>
<organism evidence="2 3">
    <name type="scientific">Tetragonisca angustula</name>
    <dbReference type="NCBI Taxonomy" id="166442"/>
    <lineage>
        <taxon>Eukaryota</taxon>
        <taxon>Metazoa</taxon>
        <taxon>Ecdysozoa</taxon>
        <taxon>Arthropoda</taxon>
        <taxon>Hexapoda</taxon>
        <taxon>Insecta</taxon>
        <taxon>Pterygota</taxon>
        <taxon>Neoptera</taxon>
        <taxon>Endopterygota</taxon>
        <taxon>Hymenoptera</taxon>
        <taxon>Apocrita</taxon>
        <taxon>Aculeata</taxon>
        <taxon>Apoidea</taxon>
        <taxon>Anthophila</taxon>
        <taxon>Apidae</taxon>
        <taxon>Tetragonisca</taxon>
    </lineage>
</organism>
<evidence type="ECO:0000313" key="3">
    <source>
        <dbReference type="Proteomes" id="UP001432146"/>
    </source>
</evidence>
<reference evidence="2 3" key="1">
    <citation type="submission" date="2024-05" db="EMBL/GenBank/DDBJ databases">
        <title>The nuclear and mitochondrial genome assemblies of Tetragonisca angustula (Apidae: Meliponini), a tiny yet remarkable pollinator in the Neotropics.</title>
        <authorList>
            <person name="Ferrari R."/>
            <person name="Ricardo P.C."/>
            <person name="Dias F.C."/>
            <person name="Araujo N.S."/>
            <person name="Soares D.O."/>
            <person name="Zhou Q.-S."/>
            <person name="Zhu C.-D."/>
            <person name="Coutinho L."/>
            <person name="Airas M.C."/>
            <person name="Batista T.M."/>
        </authorList>
    </citation>
    <scope>NUCLEOTIDE SEQUENCE [LARGE SCALE GENOMIC DNA]</scope>
    <source>
        <strain evidence="2">ASF017062</strain>
        <tissue evidence="2">Abdomen</tissue>
    </source>
</reference>
<dbReference type="Proteomes" id="UP001432146">
    <property type="component" value="Unassembled WGS sequence"/>
</dbReference>
<proteinExistence type="inferred from homology"/>
<dbReference type="PANTHER" id="PTHR11679">
    <property type="entry name" value="VESICLE PROTEIN SORTING-ASSOCIATED"/>
    <property type="match status" value="1"/>
</dbReference>